<dbReference type="PANTHER" id="PTHR48111">
    <property type="entry name" value="REGULATOR OF RPOS"/>
    <property type="match status" value="1"/>
</dbReference>
<dbReference type="GO" id="GO:0032993">
    <property type="term" value="C:protein-DNA complex"/>
    <property type="evidence" value="ECO:0007669"/>
    <property type="project" value="TreeGrafter"/>
</dbReference>
<organism evidence="10 11">
    <name type="scientific">Nitrospira japonica</name>
    <dbReference type="NCBI Taxonomy" id="1325564"/>
    <lineage>
        <taxon>Bacteria</taxon>
        <taxon>Pseudomonadati</taxon>
        <taxon>Nitrospirota</taxon>
        <taxon>Nitrospiria</taxon>
        <taxon>Nitrospirales</taxon>
        <taxon>Nitrospiraceae</taxon>
        <taxon>Nitrospira</taxon>
    </lineage>
</organism>
<dbReference type="Gene3D" id="1.10.10.10">
    <property type="entry name" value="Winged helix-like DNA-binding domain superfamily/Winged helix DNA-binding domain"/>
    <property type="match status" value="1"/>
</dbReference>
<dbReference type="CDD" id="cd00383">
    <property type="entry name" value="trans_reg_C"/>
    <property type="match status" value="1"/>
</dbReference>
<dbReference type="PROSITE" id="PS51755">
    <property type="entry name" value="OMPR_PHOB"/>
    <property type="match status" value="1"/>
</dbReference>
<dbReference type="Gene3D" id="3.40.50.2300">
    <property type="match status" value="1"/>
</dbReference>
<proteinExistence type="predicted"/>
<keyword evidence="1 6" id="KW-0597">Phosphoprotein</keyword>
<feature type="domain" description="OmpR/PhoB-type" evidence="9">
    <location>
        <begin position="133"/>
        <end position="229"/>
    </location>
</feature>
<dbReference type="STRING" id="1325564.NSJP_0502"/>
<dbReference type="AlphaFoldDB" id="A0A1W1I117"/>
<keyword evidence="11" id="KW-1185">Reference proteome</keyword>
<dbReference type="Gene3D" id="6.10.250.690">
    <property type="match status" value="1"/>
</dbReference>
<evidence type="ECO:0000256" key="6">
    <source>
        <dbReference type="PROSITE-ProRule" id="PRU00169"/>
    </source>
</evidence>
<protein>
    <submittedName>
        <fullName evidence="10">Alkaline phosphatase synthesis transcriptional regulatory protein PhoP</fullName>
    </submittedName>
</protein>
<dbReference type="InterPro" id="IPR001789">
    <property type="entry name" value="Sig_transdc_resp-reg_receiver"/>
</dbReference>
<keyword evidence="5" id="KW-0804">Transcription</keyword>
<dbReference type="InterPro" id="IPR011006">
    <property type="entry name" value="CheY-like_superfamily"/>
</dbReference>
<dbReference type="PANTHER" id="PTHR48111:SF21">
    <property type="entry name" value="DNA-BINDING DUAL MASTER TRANSCRIPTIONAL REGULATOR RPAA"/>
    <property type="match status" value="1"/>
</dbReference>
<dbReference type="EMBL" id="LT828648">
    <property type="protein sequence ID" value="SLM46674.1"/>
    <property type="molecule type" value="Genomic_DNA"/>
</dbReference>
<dbReference type="SMART" id="SM00862">
    <property type="entry name" value="Trans_reg_C"/>
    <property type="match status" value="1"/>
</dbReference>
<dbReference type="InterPro" id="IPR016032">
    <property type="entry name" value="Sig_transdc_resp-reg_C-effctor"/>
</dbReference>
<dbReference type="RefSeq" id="WP_080885314.1">
    <property type="nucleotide sequence ID" value="NZ_LT828648.1"/>
</dbReference>
<keyword evidence="3" id="KW-0805">Transcription regulation</keyword>
<evidence type="ECO:0000313" key="11">
    <source>
        <dbReference type="Proteomes" id="UP000192042"/>
    </source>
</evidence>
<keyword evidence="4 7" id="KW-0238">DNA-binding</keyword>
<gene>
    <name evidence="10" type="primary">phoP</name>
    <name evidence="10" type="ORF">NSJP_0502</name>
</gene>
<dbReference type="PROSITE" id="PS50110">
    <property type="entry name" value="RESPONSE_REGULATORY"/>
    <property type="match status" value="1"/>
</dbReference>
<dbReference type="FunFam" id="3.40.50.2300:FF:000001">
    <property type="entry name" value="DNA-binding response regulator PhoB"/>
    <property type="match status" value="1"/>
</dbReference>
<dbReference type="GO" id="GO:0000156">
    <property type="term" value="F:phosphorelay response regulator activity"/>
    <property type="evidence" value="ECO:0007669"/>
    <property type="project" value="TreeGrafter"/>
</dbReference>
<sequence length="234" mass="26409">MFAGKKILIVEDEKDILHLVKLYLDKEGFRTLTAANGIDALRQTRSEHPDLVILDLMLPEIDGLEVCKKLRLTPQTAMLPIIMLTAKSEESDMVVGLELGADDYVTKPFSPRGLVARVKALFRRLARANDREISTYQYGSLHLNLSRHEVTVDGQEVPLTAKEFGLLEHLLRNPGRVLTRDVLLNNVWGYDYHGTTRTVDVHVRRIKQKLPLLNDAILSVKSLGYKLKDLSMAA</sequence>
<dbReference type="GO" id="GO:0005829">
    <property type="term" value="C:cytosol"/>
    <property type="evidence" value="ECO:0007669"/>
    <property type="project" value="TreeGrafter"/>
</dbReference>
<evidence type="ECO:0000256" key="2">
    <source>
        <dbReference type="ARBA" id="ARBA00023012"/>
    </source>
</evidence>
<dbReference type="Pfam" id="PF00072">
    <property type="entry name" value="Response_reg"/>
    <property type="match status" value="1"/>
</dbReference>
<evidence type="ECO:0000256" key="5">
    <source>
        <dbReference type="ARBA" id="ARBA00023163"/>
    </source>
</evidence>
<reference evidence="10 11" key="1">
    <citation type="submission" date="2017-03" db="EMBL/GenBank/DDBJ databases">
        <authorList>
            <person name="Afonso C.L."/>
            <person name="Miller P.J."/>
            <person name="Scott M.A."/>
            <person name="Spackman E."/>
            <person name="Goraichik I."/>
            <person name="Dimitrov K.M."/>
            <person name="Suarez D.L."/>
            <person name="Swayne D.E."/>
        </authorList>
    </citation>
    <scope>NUCLEOTIDE SEQUENCE [LARGE SCALE GENOMIC DNA]</scope>
    <source>
        <strain evidence="10">Genome sequencing of Nitrospira japonica strain NJ11</strain>
    </source>
</reference>
<dbReference type="InterPro" id="IPR001867">
    <property type="entry name" value="OmpR/PhoB-type_DNA-bd"/>
</dbReference>
<dbReference type="SUPFAM" id="SSF46894">
    <property type="entry name" value="C-terminal effector domain of the bipartite response regulators"/>
    <property type="match status" value="1"/>
</dbReference>
<evidence type="ECO:0000256" key="7">
    <source>
        <dbReference type="PROSITE-ProRule" id="PRU01091"/>
    </source>
</evidence>
<evidence type="ECO:0000256" key="1">
    <source>
        <dbReference type="ARBA" id="ARBA00022553"/>
    </source>
</evidence>
<dbReference type="InterPro" id="IPR039420">
    <property type="entry name" value="WalR-like"/>
</dbReference>
<feature type="DNA-binding region" description="OmpR/PhoB-type" evidence="7">
    <location>
        <begin position="133"/>
        <end position="229"/>
    </location>
</feature>
<dbReference type="GO" id="GO:0000976">
    <property type="term" value="F:transcription cis-regulatory region binding"/>
    <property type="evidence" value="ECO:0007669"/>
    <property type="project" value="TreeGrafter"/>
</dbReference>
<evidence type="ECO:0000259" key="9">
    <source>
        <dbReference type="PROSITE" id="PS51755"/>
    </source>
</evidence>
<dbReference type="GO" id="GO:0006355">
    <property type="term" value="P:regulation of DNA-templated transcription"/>
    <property type="evidence" value="ECO:0007669"/>
    <property type="project" value="InterPro"/>
</dbReference>
<name>A0A1W1I117_9BACT</name>
<dbReference type="InterPro" id="IPR036388">
    <property type="entry name" value="WH-like_DNA-bd_sf"/>
</dbReference>
<evidence type="ECO:0000313" key="10">
    <source>
        <dbReference type="EMBL" id="SLM46674.1"/>
    </source>
</evidence>
<feature type="domain" description="Response regulatory" evidence="8">
    <location>
        <begin position="6"/>
        <end position="122"/>
    </location>
</feature>
<dbReference type="Pfam" id="PF00486">
    <property type="entry name" value="Trans_reg_C"/>
    <property type="match status" value="1"/>
</dbReference>
<evidence type="ECO:0000259" key="8">
    <source>
        <dbReference type="PROSITE" id="PS50110"/>
    </source>
</evidence>
<dbReference type="SUPFAM" id="SSF52172">
    <property type="entry name" value="CheY-like"/>
    <property type="match status" value="1"/>
</dbReference>
<dbReference type="Proteomes" id="UP000192042">
    <property type="component" value="Chromosome I"/>
</dbReference>
<keyword evidence="2" id="KW-0902">Two-component regulatory system</keyword>
<dbReference type="KEGG" id="nja:NSJP_0502"/>
<dbReference type="SMART" id="SM00448">
    <property type="entry name" value="REC"/>
    <property type="match status" value="1"/>
</dbReference>
<feature type="modified residue" description="4-aspartylphosphate" evidence="6">
    <location>
        <position position="55"/>
    </location>
</feature>
<dbReference type="OrthoDB" id="9790442at2"/>
<accession>A0A1W1I117</accession>
<evidence type="ECO:0000256" key="3">
    <source>
        <dbReference type="ARBA" id="ARBA00023015"/>
    </source>
</evidence>
<evidence type="ECO:0000256" key="4">
    <source>
        <dbReference type="ARBA" id="ARBA00023125"/>
    </source>
</evidence>